<evidence type="ECO:0000313" key="1">
    <source>
        <dbReference type="EMBL" id="TQV73653.1"/>
    </source>
</evidence>
<dbReference type="NCBIfam" id="TIGR02444">
    <property type="entry name" value="TIGR02444 family protein"/>
    <property type="match status" value="1"/>
</dbReference>
<evidence type="ECO:0000313" key="2">
    <source>
        <dbReference type="Proteomes" id="UP000317839"/>
    </source>
</evidence>
<proteinExistence type="predicted"/>
<keyword evidence="2" id="KW-1185">Reference proteome</keyword>
<dbReference type="Proteomes" id="UP000317839">
    <property type="component" value="Unassembled WGS sequence"/>
</dbReference>
<dbReference type="RefSeq" id="WP_142942361.1">
    <property type="nucleotide sequence ID" value="NZ_VIKR01000003.1"/>
</dbReference>
<accession>A0A545T8U9</accession>
<dbReference type="Pfam" id="PF09523">
    <property type="entry name" value="DUF2390"/>
    <property type="match status" value="1"/>
</dbReference>
<protein>
    <submittedName>
        <fullName evidence="1">TIGR02444 family protein</fullName>
    </submittedName>
</protein>
<dbReference type="EMBL" id="VIKR01000003">
    <property type="protein sequence ID" value="TQV73653.1"/>
    <property type="molecule type" value="Genomic_DNA"/>
</dbReference>
<name>A0A545T8U9_9GAMM</name>
<organism evidence="1 2">
    <name type="scientific">Aliikangiella marina</name>
    <dbReference type="NCBI Taxonomy" id="1712262"/>
    <lineage>
        <taxon>Bacteria</taxon>
        <taxon>Pseudomonadati</taxon>
        <taxon>Pseudomonadota</taxon>
        <taxon>Gammaproteobacteria</taxon>
        <taxon>Oceanospirillales</taxon>
        <taxon>Pleioneaceae</taxon>
        <taxon>Aliikangiella</taxon>
    </lineage>
</organism>
<gene>
    <name evidence="1" type="ORF">FLL45_12330</name>
</gene>
<dbReference type="OrthoDB" id="5795846at2"/>
<reference evidence="1 2" key="1">
    <citation type="submission" date="2019-06" db="EMBL/GenBank/DDBJ databases">
        <title>Draft genome of Aliikangiella marina GYP-15.</title>
        <authorList>
            <person name="Wang G."/>
        </authorList>
    </citation>
    <scope>NUCLEOTIDE SEQUENCE [LARGE SCALE GENOMIC DNA]</scope>
    <source>
        <strain evidence="1 2">GYP-15</strain>
    </source>
</reference>
<dbReference type="InterPro" id="IPR012659">
    <property type="entry name" value="CHP02444"/>
</dbReference>
<sequence length="180" mass="20660">MIDKGGFNLEQAIEAFWQSSVAFYSLPEVSEYLLNLQDTQDKNVNELLFALWVTHRFGIELSANIVEAAQSRTRRTKKWVDNIRNTRFELEAQWDKPYPEKIHSTREALKETELKIEKLHQQKLAEEVLTHAEFSLLNTSSLSPEKLFLSNLVQLCGAPQSDSDYLQLVMLWVSASGDTA</sequence>
<dbReference type="AlphaFoldDB" id="A0A545T8U9"/>
<comment type="caution">
    <text evidence="1">The sequence shown here is derived from an EMBL/GenBank/DDBJ whole genome shotgun (WGS) entry which is preliminary data.</text>
</comment>